<organism evidence="6 8">
    <name type="scientific">Staphylococcus microti</name>
    <dbReference type="NCBI Taxonomy" id="569857"/>
    <lineage>
        <taxon>Bacteria</taxon>
        <taxon>Bacillati</taxon>
        <taxon>Bacillota</taxon>
        <taxon>Bacilli</taxon>
        <taxon>Bacillales</taxon>
        <taxon>Staphylococcaceae</taxon>
        <taxon>Staphylococcus</taxon>
    </lineage>
</organism>
<dbReference type="EMBL" id="UHDT01000001">
    <property type="protein sequence ID" value="SUM58528.1"/>
    <property type="molecule type" value="Genomic_DNA"/>
</dbReference>
<evidence type="ECO:0000259" key="4">
    <source>
        <dbReference type="Pfam" id="PF00135"/>
    </source>
</evidence>
<dbReference type="AlphaFoldDB" id="A0A0D6XQQ3"/>
<name>A0A0D6XQQ3_9STAP</name>
<reference evidence="5 7" key="1">
    <citation type="submission" date="2015-01" db="EMBL/GenBank/DDBJ databases">
        <authorList>
            <person name="Guo J."/>
        </authorList>
    </citation>
    <scope>NUCLEOTIDE SEQUENCE [LARGE SCALE GENOMIC DNA]</scope>
    <source>
        <strain evidence="5 7">DSM 22147</strain>
    </source>
</reference>
<dbReference type="PANTHER" id="PTHR43918">
    <property type="entry name" value="ACETYLCHOLINESTERASE"/>
    <property type="match status" value="1"/>
</dbReference>
<feature type="domain" description="Carboxylesterase type B" evidence="4">
    <location>
        <begin position="3"/>
        <end position="436"/>
    </location>
</feature>
<dbReference type="EC" id="3.1.1.-" evidence="3"/>
<evidence type="ECO:0000256" key="3">
    <source>
        <dbReference type="RuleBase" id="RU361235"/>
    </source>
</evidence>
<dbReference type="OrthoDB" id="9775851at2"/>
<dbReference type="GO" id="GO:0052689">
    <property type="term" value="F:carboxylic ester hydrolase activity"/>
    <property type="evidence" value="ECO:0007669"/>
    <property type="project" value="TreeGrafter"/>
</dbReference>
<comment type="similarity">
    <text evidence="1 3">Belongs to the type-B carboxylesterase/lipase family.</text>
</comment>
<evidence type="ECO:0000313" key="5">
    <source>
        <dbReference type="EMBL" id="KIX90902.1"/>
    </source>
</evidence>
<dbReference type="Gene3D" id="3.40.50.1820">
    <property type="entry name" value="alpha/beta hydrolase"/>
    <property type="match status" value="1"/>
</dbReference>
<accession>A0A0D6XQQ3</accession>
<dbReference type="Proteomes" id="UP000032366">
    <property type="component" value="Unassembled WGS sequence"/>
</dbReference>
<evidence type="ECO:0000256" key="1">
    <source>
        <dbReference type="ARBA" id="ARBA00005964"/>
    </source>
</evidence>
<evidence type="ECO:0000313" key="7">
    <source>
        <dbReference type="Proteomes" id="UP000032366"/>
    </source>
</evidence>
<dbReference type="PANTHER" id="PTHR43918:SF4">
    <property type="entry name" value="CARBOXYLIC ESTER HYDROLASE"/>
    <property type="match status" value="1"/>
</dbReference>
<dbReference type="Pfam" id="PF00135">
    <property type="entry name" value="COesterase"/>
    <property type="match status" value="1"/>
</dbReference>
<protein>
    <recommendedName>
        <fullName evidence="3">Carboxylic ester hydrolase</fullName>
        <ecNumber evidence="3">3.1.1.-</ecNumber>
    </recommendedName>
</protein>
<dbReference type="PROSITE" id="PS00941">
    <property type="entry name" value="CARBOXYLESTERASE_B_2"/>
    <property type="match status" value="1"/>
</dbReference>
<keyword evidence="7" id="KW-1185">Reference proteome</keyword>
<dbReference type="InterPro" id="IPR050654">
    <property type="entry name" value="AChE-related_enzymes"/>
</dbReference>
<dbReference type="InterPro" id="IPR029058">
    <property type="entry name" value="AB_hydrolase_fold"/>
</dbReference>
<dbReference type="STRING" id="569857.TP70_05335"/>
<reference evidence="6 8" key="2">
    <citation type="submission" date="2018-06" db="EMBL/GenBank/DDBJ databases">
        <authorList>
            <consortium name="Pathogen Informatics"/>
            <person name="Doyle S."/>
        </authorList>
    </citation>
    <scope>NUCLEOTIDE SEQUENCE [LARGE SCALE GENOMIC DNA]</scope>
    <source>
        <strain evidence="6 8">NCTC13832</strain>
    </source>
</reference>
<dbReference type="InterPro" id="IPR019819">
    <property type="entry name" value="Carboxylesterase_B_CS"/>
</dbReference>
<proteinExistence type="inferred from homology"/>
<sequence>MTRVQTKLGTIRGSRQNNYDVFKGIPYAQPPIGQNRFRHAQPITHAWLGERDATQFSPIPIQPVNTLESFFSVKNRVHLQDEDCLTLNIWRPHNIRSDQPLPVIFYLYGGSFVNGHSAQDLYQPDAIVQQEPVIVVTCNYRLGALGFLDWSAICPSWDANNGLSDQRCALQWIHDYIAAFGGDPTRITLMGQSAGAMSIQALLQQSDVAPLVNNAVMLSGTLQPDTVEQARRKAHEFQALKSRMFPDIPWEALSSESILTLMSAHQEQYGKSKGLELLYQPTATPQMPMTPYAVLPCPVWMGVTTAEGDIYIKNEHKKLTPTQFQKVVTRAGLKVLKADDIETAQQQRDYITQHYFLEPFQTYVKTMQSHTDLYTYQFDWSHLTHPLYDSAYHILDVAFWFGRLDIIAAQGADVNAHEYHLSQRMIHDLCTFAYTSQLQSLHIEYR</sequence>
<dbReference type="Proteomes" id="UP000254100">
    <property type="component" value="Unassembled WGS sequence"/>
</dbReference>
<evidence type="ECO:0000313" key="6">
    <source>
        <dbReference type="EMBL" id="SUM58528.1"/>
    </source>
</evidence>
<gene>
    <name evidence="6" type="primary">pnbA</name>
    <name evidence="6" type="ORF">NCTC13832_02281</name>
    <name evidence="5" type="ORF">TP70_05335</name>
</gene>
<dbReference type="SUPFAM" id="SSF53474">
    <property type="entry name" value="alpha/beta-Hydrolases"/>
    <property type="match status" value="1"/>
</dbReference>
<dbReference type="ESTHER" id="9stap-a0a0d6xqq3">
    <property type="family name" value="Carb_B_Bacteria"/>
</dbReference>
<dbReference type="InterPro" id="IPR019826">
    <property type="entry name" value="Carboxylesterase_B_AS"/>
</dbReference>
<dbReference type="EMBL" id="JXWY01000033">
    <property type="protein sequence ID" value="KIX90902.1"/>
    <property type="molecule type" value="Genomic_DNA"/>
</dbReference>
<evidence type="ECO:0000256" key="2">
    <source>
        <dbReference type="ARBA" id="ARBA00022801"/>
    </source>
</evidence>
<dbReference type="PROSITE" id="PS00122">
    <property type="entry name" value="CARBOXYLESTERASE_B_1"/>
    <property type="match status" value="1"/>
</dbReference>
<keyword evidence="2 3" id="KW-0378">Hydrolase</keyword>
<dbReference type="InterPro" id="IPR002018">
    <property type="entry name" value="CarbesteraseB"/>
</dbReference>
<evidence type="ECO:0000313" key="8">
    <source>
        <dbReference type="Proteomes" id="UP000254100"/>
    </source>
</evidence>